<dbReference type="CDD" id="cd04301">
    <property type="entry name" value="NAT_SF"/>
    <property type="match status" value="1"/>
</dbReference>
<dbReference type="PROSITE" id="PS51186">
    <property type="entry name" value="GNAT"/>
    <property type="match status" value="1"/>
</dbReference>
<dbReference type="Pfam" id="PF00583">
    <property type="entry name" value="Acetyltransf_1"/>
    <property type="match status" value="1"/>
</dbReference>
<keyword evidence="2" id="KW-0012">Acyltransferase</keyword>
<dbReference type="AlphaFoldDB" id="A0A1H0K772"/>
<dbReference type="InterPro" id="IPR050832">
    <property type="entry name" value="Bact_Acetyltransf"/>
</dbReference>
<dbReference type="Proteomes" id="UP000198793">
    <property type="component" value="Unassembled WGS sequence"/>
</dbReference>
<evidence type="ECO:0000313" key="4">
    <source>
        <dbReference type="EMBL" id="SDO51633.1"/>
    </source>
</evidence>
<protein>
    <submittedName>
        <fullName evidence="4">Putative acetyltransferase</fullName>
    </submittedName>
</protein>
<keyword evidence="1 4" id="KW-0808">Transferase</keyword>
<feature type="domain" description="N-acetyltransferase" evidence="3">
    <location>
        <begin position="7"/>
        <end position="166"/>
    </location>
</feature>
<sequence length="180" mass="19811">MSEHLPILVRAAEPADVAQLTALMNLPGYRHGTLRLPFESVDAAGKRIFNGSADITSLVAEWDGRIVGNLGLWRQQGRRSHVGRIGMGVHDDFTGRGIGRQLLMAAIEVADDWLGLLRLELSVNVDNAPAIRLYESCGFETEGCERRSILRAGELVDAYTMARLREPPRPGIPQSRTPLD</sequence>
<dbReference type="PANTHER" id="PTHR43877">
    <property type="entry name" value="AMINOALKYLPHOSPHONATE N-ACETYLTRANSFERASE-RELATED-RELATED"/>
    <property type="match status" value="1"/>
</dbReference>
<keyword evidence="5" id="KW-1185">Reference proteome</keyword>
<accession>A0A1H0K772</accession>
<dbReference type="OrthoDB" id="336415at2"/>
<proteinExistence type="predicted"/>
<gene>
    <name evidence="4" type="ORF">SAMN05192530_107123</name>
</gene>
<dbReference type="InterPro" id="IPR000182">
    <property type="entry name" value="GNAT_dom"/>
</dbReference>
<dbReference type="STRING" id="1166073.SAMN05192530_107123"/>
<evidence type="ECO:0000256" key="2">
    <source>
        <dbReference type="ARBA" id="ARBA00023315"/>
    </source>
</evidence>
<reference evidence="4 5" key="1">
    <citation type="submission" date="2016-10" db="EMBL/GenBank/DDBJ databases">
        <authorList>
            <person name="de Groot N.N."/>
        </authorList>
    </citation>
    <scope>NUCLEOTIDE SEQUENCE [LARGE SCALE GENOMIC DNA]</scope>
    <source>
        <strain evidence="5">L7-484,KACC 16230,DSM 25025</strain>
    </source>
</reference>
<dbReference type="RefSeq" id="WP_090675132.1">
    <property type="nucleotide sequence ID" value="NZ_FNIT01000007.1"/>
</dbReference>
<evidence type="ECO:0000256" key="1">
    <source>
        <dbReference type="ARBA" id="ARBA00022679"/>
    </source>
</evidence>
<dbReference type="InterPro" id="IPR016181">
    <property type="entry name" value="Acyl_CoA_acyltransferase"/>
</dbReference>
<dbReference type="EMBL" id="FNIT01000007">
    <property type="protein sequence ID" value="SDO51633.1"/>
    <property type="molecule type" value="Genomic_DNA"/>
</dbReference>
<evidence type="ECO:0000313" key="5">
    <source>
        <dbReference type="Proteomes" id="UP000198793"/>
    </source>
</evidence>
<dbReference type="PANTHER" id="PTHR43877:SF1">
    <property type="entry name" value="ACETYLTRANSFERASE"/>
    <property type="match status" value="1"/>
</dbReference>
<organism evidence="4 5">
    <name type="scientific">Aureimonas jatrophae</name>
    <dbReference type="NCBI Taxonomy" id="1166073"/>
    <lineage>
        <taxon>Bacteria</taxon>
        <taxon>Pseudomonadati</taxon>
        <taxon>Pseudomonadota</taxon>
        <taxon>Alphaproteobacteria</taxon>
        <taxon>Hyphomicrobiales</taxon>
        <taxon>Aurantimonadaceae</taxon>
        <taxon>Aureimonas</taxon>
    </lineage>
</organism>
<dbReference type="Gene3D" id="3.40.630.30">
    <property type="match status" value="1"/>
</dbReference>
<dbReference type="GO" id="GO:0016747">
    <property type="term" value="F:acyltransferase activity, transferring groups other than amino-acyl groups"/>
    <property type="evidence" value="ECO:0007669"/>
    <property type="project" value="InterPro"/>
</dbReference>
<dbReference type="SUPFAM" id="SSF55729">
    <property type="entry name" value="Acyl-CoA N-acyltransferases (Nat)"/>
    <property type="match status" value="1"/>
</dbReference>
<evidence type="ECO:0000259" key="3">
    <source>
        <dbReference type="PROSITE" id="PS51186"/>
    </source>
</evidence>
<name>A0A1H0K772_9HYPH</name>